<dbReference type="CDD" id="cd01335">
    <property type="entry name" value="Radical_SAM"/>
    <property type="match status" value="1"/>
</dbReference>
<dbReference type="InterPro" id="IPR058240">
    <property type="entry name" value="rSAM_sf"/>
</dbReference>
<dbReference type="SMART" id="SM00729">
    <property type="entry name" value="Elp3"/>
    <property type="match status" value="1"/>
</dbReference>
<dbReference type="InterPro" id="IPR051198">
    <property type="entry name" value="BchE-like"/>
</dbReference>
<reference evidence="9 10" key="1">
    <citation type="submission" date="2019-12" db="EMBL/GenBank/DDBJ databases">
        <title>Ruegeria JWLKs population differentiation of coral mucus and skeleton niches.</title>
        <authorList>
            <person name="Luo D."/>
        </authorList>
    </citation>
    <scope>NUCLEOTIDE SEQUENCE [LARGE SCALE GENOMIC DNA]</scope>
    <source>
        <strain evidence="9 10">HKCCD6238</strain>
    </source>
</reference>
<dbReference type="SFLD" id="SFLDG01082">
    <property type="entry name" value="B12-binding_domain_containing"/>
    <property type="match status" value="1"/>
</dbReference>
<keyword evidence="5" id="KW-0479">Metal-binding</keyword>
<keyword evidence="3" id="KW-0808">Transferase</keyword>
<dbReference type="EMBL" id="WVQY01000012">
    <property type="protein sequence ID" value="NOD32573.1"/>
    <property type="molecule type" value="Genomic_DNA"/>
</dbReference>
<dbReference type="SFLD" id="SFLDS00029">
    <property type="entry name" value="Radical_SAM"/>
    <property type="match status" value="1"/>
</dbReference>
<keyword evidence="2" id="KW-0489">Methyltransferase</keyword>
<dbReference type="Gene3D" id="3.40.50.280">
    <property type="entry name" value="Cobalamin-binding domain"/>
    <property type="match status" value="1"/>
</dbReference>
<comment type="cofactor">
    <cofactor evidence="1">
        <name>[4Fe-4S] cluster</name>
        <dbReference type="ChEBI" id="CHEBI:49883"/>
    </cofactor>
</comment>
<evidence type="ECO:0000259" key="8">
    <source>
        <dbReference type="PROSITE" id="PS51918"/>
    </source>
</evidence>
<dbReference type="SUPFAM" id="SSF102114">
    <property type="entry name" value="Radical SAM enzymes"/>
    <property type="match status" value="1"/>
</dbReference>
<evidence type="ECO:0000313" key="9">
    <source>
        <dbReference type="EMBL" id="NOD32573.1"/>
    </source>
</evidence>
<name>A0ABX1WGV7_9RHOB</name>
<dbReference type="PANTHER" id="PTHR43409:SF7">
    <property type="entry name" value="BLL1977 PROTEIN"/>
    <property type="match status" value="1"/>
</dbReference>
<evidence type="ECO:0000256" key="3">
    <source>
        <dbReference type="ARBA" id="ARBA00022679"/>
    </source>
</evidence>
<dbReference type="Pfam" id="PF04055">
    <property type="entry name" value="Radical_SAM"/>
    <property type="match status" value="1"/>
</dbReference>
<evidence type="ECO:0000256" key="6">
    <source>
        <dbReference type="ARBA" id="ARBA00023004"/>
    </source>
</evidence>
<evidence type="ECO:0000256" key="2">
    <source>
        <dbReference type="ARBA" id="ARBA00022603"/>
    </source>
</evidence>
<dbReference type="Gene3D" id="3.80.30.20">
    <property type="entry name" value="tm_1862 like domain"/>
    <property type="match status" value="1"/>
</dbReference>
<keyword evidence="6" id="KW-0408">Iron</keyword>
<evidence type="ECO:0000256" key="7">
    <source>
        <dbReference type="ARBA" id="ARBA00023014"/>
    </source>
</evidence>
<keyword evidence="4" id="KW-0949">S-adenosyl-L-methionine</keyword>
<dbReference type="PROSITE" id="PS51918">
    <property type="entry name" value="RADICAL_SAM"/>
    <property type="match status" value="1"/>
</dbReference>
<dbReference type="InterPro" id="IPR034466">
    <property type="entry name" value="Methyltransferase_Class_B"/>
</dbReference>
<evidence type="ECO:0000256" key="4">
    <source>
        <dbReference type="ARBA" id="ARBA00022691"/>
    </source>
</evidence>
<dbReference type="InterPro" id="IPR023404">
    <property type="entry name" value="rSAM_horseshoe"/>
</dbReference>
<evidence type="ECO:0000256" key="5">
    <source>
        <dbReference type="ARBA" id="ARBA00022723"/>
    </source>
</evidence>
<evidence type="ECO:0000313" key="10">
    <source>
        <dbReference type="Proteomes" id="UP000599383"/>
    </source>
</evidence>
<proteinExistence type="predicted"/>
<dbReference type="RefSeq" id="WP_171364579.1">
    <property type="nucleotide sequence ID" value="NZ_WVQY01000012.1"/>
</dbReference>
<organism evidence="9 10">
    <name type="scientific">Ruegeria atlantica</name>
    <dbReference type="NCBI Taxonomy" id="81569"/>
    <lineage>
        <taxon>Bacteria</taxon>
        <taxon>Pseudomonadati</taxon>
        <taxon>Pseudomonadota</taxon>
        <taxon>Alphaproteobacteria</taxon>
        <taxon>Rhodobacterales</taxon>
        <taxon>Roseobacteraceae</taxon>
        <taxon>Ruegeria</taxon>
    </lineage>
</organism>
<keyword evidence="10" id="KW-1185">Reference proteome</keyword>
<protein>
    <submittedName>
        <fullName evidence="9">Radical SAM protein</fullName>
    </submittedName>
</protein>
<comment type="caution">
    <text evidence="9">The sequence shown here is derived from an EMBL/GenBank/DDBJ whole genome shotgun (WGS) entry which is preliminary data.</text>
</comment>
<sequence>MYEAIGQSAGEDIIERNATAVTDKVLLVTGGATVGGSMVESNSTIVDALGRQLGIMRTSSAIWQDVALKAVSAEMLLARTLFKRRPKFRRAPYRAAVERYFSSQSYVSAPELTEVVLAGDLRKEGIAFEATTFAGLADAETRNRLLGECKCVFVSSTLMRDMSELIPLVKMLKQPHNKVVVGGALVSLLHDDWTHVPGADLVAIGYGEMLVPVLARWIKSGYRDIEPPENGRVVERLGNTLVYSGSPSEKSLDWLPTPDWKLAEAYHGRSFEMINYESVRGCPYRCSFCNFPFLFEDTMFRVKSARKIFDDWMIYAKGGAKIINCMDSLFTIPPKRLKELCELLIEAGSPVGWTCYARAGDLAKPGTAALMKAAGCQLVHIGYETGDQGVLDNMNKKSDVGHNVQALVNCREAGLTTAITLIVGFPGETKASLRETLNRLKEAPPDLFFGGGFNTRMVSMPVLQPDQRRRFGLVTQLDHLSSAPYWKHDTMSCRDVPSGLRWLNRSMIEEKVALEGSLFYEGLLGYDASDRDDLLDFQADLVATLGPLKYGFDLAQQVLRGILHFDVWRKLRHITPETEMRTPQIDRTPEQVEQAG</sequence>
<keyword evidence="7" id="KW-0411">Iron-sulfur</keyword>
<evidence type="ECO:0000256" key="1">
    <source>
        <dbReference type="ARBA" id="ARBA00001966"/>
    </source>
</evidence>
<feature type="domain" description="Radical SAM core" evidence="8">
    <location>
        <begin position="266"/>
        <end position="484"/>
    </location>
</feature>
<gene>
    <name evidence="9" type="ORF">GS617_20055</name>
</gene>
<dbReference type="SFLD" id="SFLDG01123">
    <property type="entry name" value="methyltransferase_(Class_B)"/>
    <property type="match status" value="1"/>
</dbReference>
<dbReference type="InterPro" id="IPR006638">
    <property type="entry name" value="Elp3/MiaA/NifB-like_rSAM"/>
</dbReference>
<dbReference type="Proteomes" id="UP000599383">
    <property type="component" value="Unassembled WGS sequence"/>
</dbReference>
<dbReference type="PANTHER" id="PTHR43409">
    <property type="entry name" value="ANAEROBIC MAGNESIUM-PROTOPORPHYRIN IX MONOMETHYL ESTER CYCLASE-RELATED"/>
    <property type="match status" value="1"/>
</dbReference>
<accession>A0ABX1WGV7</accession>
<dbReference type="InterPro" id="IPR007197">
    <property type="entry name" value="rSAM"/>
</dbReference>